<dbReference type="AlphaFoldDB" id="A0A1D2JHW4"/>
<feature type="compositionally biased region" description="Basic and acidic residues" evidence="1">
    <location>
        <begin position="60"/>
        <end position="69"/>
    </location>
</feature>
<feature type="compositionally biased region" description="Polar residues" evidence="1">
    <location>
        <begin position="39"/>
        <end position="50"/>
    </location>
</feature>
<evidence type="ECO:0000313" key="3">
    <source>
        <dbReference type="Proteomes" id="UP000242814"/>
    </source>
</evidence>
<comment type="caution">
    <text evidence="2">The sequence shown here is derived from an EMBL/GenBank/DDBJ whole genome shotgun (WGS) entry which is preliminary data.</text>
</comment>
<evidence type="ECO:0008006" key="4">
    <source>
        <dbReference type="Google" id="ProtNLM"/>
    </source>
</evidence>
<dbReference type="GO" id="GO:0005085">
    <property type="term" value="F:guanyl-nucleotide exchange factor activity"/>
    <property type="evidence" value="ECO:0007669"/>
    <property type="project" value="InterPro"/>
</dbReference>
<sequence length="709" mass="78067">MDNIKDISSAPAPPQVVHEPPEEDKQVQSPTQDQKRVEQVSSPISANTSLFEVPAPPSAPDRDDPKLPKEEEEEMFHALQSIFQSVEEEDGSFGVKGLLNPLDEVDGEACCGQRNLNILKGVMDKLGLLWRSGSTYMTRAAEVLANGCRDPSWRVPYGQSGILEFFLRIIATNNVDDDILLHSLRLIGNSCADTNENRQLVVDKNYTLPIIKLFRNPAVLYVAIPVIYNICTDFEPAQAQVAANGIGYSLLSLLSESLIEENALLTYTFELLETATDQSAQGVARSPDGTLPLIINLASDEDIDFNRFVNISNCLASYLQNERFQNLSIIGRFVEGVTSILRRSYDIAPRDLSPEGVQILAQLRLRLNQALSDISALPLFSQEYPLSSKLSETLRSWLEEPEGQLQVCACVMLGNLAREDAICISMVQDFKIHAPLISILNGNTIGAVLHPVLGFLKNLAIAGDNKEHLGSAGIIKAVSRLWAFESIPQVQFSAACLTRQVIVSSFCNISRLLEPLSADHDSPANSRTYLSLLLSLFQKTDSTPIKIEIGRTICAICRSISQRRQQNGIDLAVEVSIVSERLYKLHENVALPIGAMVAQTEWPVVQSEGWFALALMASTQLGSLAVVNSLQSMKVFQLVIDTVKAVISEVSIGESVQEKTERLKKSKDRDNAIILVNGLLKNNPITLPNARREMLEDLMRDVAGTYKAS</sequence>
<evidence type="ECO:0000256" key="1">
    <source>
        <dbReference type="SAM" id="MobiDB-lite"/>
    </source>
</evidence>
<dbReference type="PANTHER" id="PTHR10957">
    <property type="entry name" value="RAP1 GTPASE-GDP DISSOCIATION STIMULATOR 1"/>
    <property type="match status" value="1"/>
</dbReference>
<dbReference type="Proteomes" id="UP000242814">
    <property type="component" value="Unassembled WGS sequence"/>
</dbReference>
<accession>A0A1D2JHW4</accession>
<evidence type="ECO:0000313" key="2">
    <source>
        <dbReference type="EMBL" id="ODH36694.1"/>
    </source>
</evidence>
<dbReference type="InterPro" id="IPR040144">
    <property type="entry name" value="RAP1GDS1"/>
</dbReference>
<dbReference type="SUPFAM" id="SSF48371">
    <property type="entry name" value="ARM repeat"/>
    <property type="match status" value="1"/>
</dbReference>
<dbReference type="InterPro" id="IPR011989">
    <property type="entry name" value="ARM-like"/>
</dbReference>
<organism evidence="2 3">
    <name type="scientific">Paracoccidioides brasiliensis</name>
    <dbReference type="NCBI Taxonomy" id="121759"/>
    <lineage>
        <taxon>Eukaryota</taxon>
        <taxon>Fungi</taxon>
        <taxon>Dikarya</taxon>
        <taxon>Ascomycota</taxon>
        <taxon>Pezizomycotina</taxon>
        <taxon>Eurotiomycetes</taxon>
        <taxon>Eurotiomycetidae</taxon>
        <taxon>Onygenales</taxon>
        <taxon>Ajellomycetaceae</taxon>
        <taxon>Paracoccidioides</taxon>
    </lineage>
</organism>
<reference evidence="2 3" key="1">
    <citation type="submission" date="2016-06" db="EMBL/GenBank/DDBJ databases">
        <authorList>
            <person name="Kjaerup R.B."/>
            <person name="Dalgaard T.S."/>
            <person name="Juul-Madsen H.R."/>
        </authorList>
    </citation>
    <scope>NUCLEOTIDE SEQUENCE [LARGE SCALE GENOMIC DNA]</scope>
    <source>
        <strain evidence="2 3">Pb300</strain>
    </source>
</reference>
<feature type="region of interest" description="Disordered" evidence="1">
    <location>
        <begin position="1"/>
        <end position="74"/>
    </location>
</feature>
<dbReference type="VEuPathDB" id="FungiDB:PADG_01217"/>
<dbReference type="Gene3D" id="1.25.10.10">
    <property type="entry name" value="Leucine-rich Repeat Variant"/>
    <property type="match status" value="2"/>
</dbReference>
<protein>
    <recommendedName>
        <fullName evidence="4">GTP binding protein</fullName>
    </recommendedName>
</protein>
<name>A0A1D2JHW4_PARBR</name>
<dbReference type="EMBL" id="LZYO01000087">
    <property type="protein sequence ID" value="ODH36694.1"/>
    <property type="molecule type" value="Genomic_DNA"/>
</dbReference>
<proteinExistence type="predicted"/>
<dbReference type="VEuPathDB" id="FungiDB:PABG_07662"/>
<dbReference type="InterPro" id="IPR016024">
    <property type="entry name" value="ARM-type_fold"/>
</dbReference>
<gene>
    <name evidence="2" type="ORF">ACO22_02706</name>
</gene>